<comment type="caution">
    <text evidence="3">The sequence shown here is derived from an EMBL/GenBank/DDBJ whole genome shotgun (WGS) entry which is preliminary data.</text>
</comment>
<organism evidence="3 4">
    <name type="scientific">Thioalkalivibrio denitrificans</name>
    <dbReference type="NCBI Taxonomy" id="108003"/>
    <lineage>
        <taxon>Bacteria</taxon>
        <taxon>Pseudomonadati</taxon>
        <taxon>Pseudomonadota</taxon>
        <taxon>Gammaproteobacteria</taxon>
        <taxon>Chromatiales</taxon>
        <taxon>Ectothiorhodospiraceae</taxon>
        <taxon>Thioalkalivibrio</taxon>
    </lineage>
</organism>
<feature type="chain" id="PRO_5012098542" evidence="1">
    <location>
        <begin position="20"/>
        <end position="278"/>
    </location>
</feature>
<gene>
    <name evidence="3" type="ORF">B1C78_03780</name>
</gene>
<keyword evidence="4" id="KW-1185">Reference proteome</keyword>
<dbReference type="Pfam" id="PF04909">
    <property type="entry name" value="Amidohydro_2"/>
    <property type="match status" value="1"/>
</dbReference>
<evidence type="ECO:0000256" key="1">
    <source>
        <dbReference type="SAM" id="SignalP"/>
    </source>
</evidence>
<dbReference type="STRING" id="108003.B1C78_03780"/>
<dbReference type="GO" id="GO:0016787">
    <property type="term" value="F:hydrolase activity"/>
    <property type="evidence" value="ECO:0007669"/>
    <property type="project" value="UniProtKB-KW"/>
</dbReference>
<dbReference type="InterPro" id="IPR006680">
    <property type="entry name" value="Amidohydro-rel"/>
</dbReference>
<accession>A0A1V3NQ37</accession>
<evidence type="ECO:0000313" key="4">
    <source>
        <dbReference type="Proteomes" id="UP000189462"/>
    </source>
</evidence>
<dbReference type="SUPFAM" id="SSF51556">
    <property type="entry name" value="Metallo-dependent hydrolases"/>
    <property type="match status" value="1"/>
</dbReference>
<dbReference type="Proteomes" id="UP000189462">
    <property type="component" value="Unassembled WGS sequence"/>
</dbReference>
<name>A0A1V3NQ37_9GAMM</name>
<sequence length="278" mass="32047">MKTLLLLLALCLVPAVSQAGEDLPIFDTHLHYSGPDRSGAAGAFTPNEIIAKFDRNHVTRAVVSSRPNEATLRLHEAAPDRIVPFLMPYRTRDDRYTYHSDPDLIPWLETWLERGPWRGIGEFHLFSEHANTPVIRDMARLAESRGLILQLHGDHGVVERLFEHAPEVTLLWAHAGTVPVPFFLALYLERHDNLYVDLSMRNERIAPDGRLDPDWAELFTRFPDRFMVGMDTFSVNRWQRFGELIDETRHWLRQLPPEVAEAMAWRNAQRLFPTDAAQ</sequence>
<feature type="signal peptide" evidence="1">
    <location>
        <begin position="1"/>
        <end position="19"/>
    </location>
</feature>
<feature type="domain" description="Amidohydrolase-related" evidence="2">
    <location>
        <begin position="131"/>
        <end position="273"/>
    </location>
</feature>
<evidence type="ECO:0000259" key="2">
    <source>
        <dbReference type="Pfam" id="PF04909"/>
    </source>
</evidence>
<protein>
    <submittedName>
        <fullName evidence="3">Amidohydrolase</fullName>
    </submittedName>
</protein>
<keyword evidence="3" id="KW-0378">Hydrolase</keyword>
<dbReference type="AlphaFoldDB" id="A0A1V3NQ37"/>
<dbReference type="Gene3D" id="3.20.20.140">
    <property type="entry name" value="Metal-dependent hydrolases"/>
    <property type="match status" value="1"/>
</dbReference>
<evidence type="ECO:0000313" key="3">
    <source>
        <dbReference type="EMBL" id="OOG27114.1"/>
    </source>
</evidence>
<reference evidence="3 4" key="1">
    <citation type="submission" date="2017-02" db="EMBL/GenBank/DDBJ databases">
        <title>Genomic diversity within the haloalkaliphilic genus Thioalkalivibrio.</title>
        <authorList>
            <person name="Ahn A.-C."/>
            <person name="Meier-Kolthoff J."/>
            <person name="Overmars L."/>
            <person name="Richter M."/>
            <person name="Woyke T."/>
            <person name="Sorokin D.Y."/>
            <person name="Muyzer G."/>
        </authorList>
    </citation>
    <scope>NUCLEOTIDE SEQUENCE [LARGE SCALE GENOMIC DNA]</scope>
    <source>
        <strain evidence="3 4">ALJD</strain>
    </source>
</reference>
<dbReference type="InterPro" id="IPR032466">
    <property type="entry name" value="Metal_Hydrolase"/>
</dbReference>
<keyword evidence="1" id="KW-0732">Signal</keyword>
<dbReference type="OrthoDB" id="3982782at2"/>
<dbReference type="RefSeq" id="WP_077277806.1">
    <property type="nucleotide sequence ID" value="NZ_MVBK01000021.1"/>
</dbReference>
<proteinExistence type="predicted"/>
<dbReference type="EMBL" id="MVBK01000021">
    <property type="protein sequence ID" value="OOG27114.1"/>
    <property type="molecule type" value="Genomic_DNA"/>
</dbReference>